<evidence type="ECO:0000256" key="1">
    <source>
        <dbReference type="SAM" id="SignalP"/>
    </source>
</evidence>
<dbReference type="Proteomes" id="UP000267164">
    <property type="component" value="Chromosome"/>
</dbReference>
<accession>A0A386ZII5</accession>
<protein>
    <submittedName>
        <fullName evidence="2">Uncharacterized protein</fullName>
    </submittedName>
</protein>
<keyword evidence="1" id="KW-0732">Signal</keyword>
<dbReference type="EMBL" id="CP032568">
    <property type="protein sequence ID" value="AYF77033.1"/>
    <property type="molecule type" value="Genomic_DNA"/>
</dbReference>
<reference evidence="2 3" key="1">
    <citation type="submission" date="2018-09" db="EMBL/GenBank/DDBJ databases">
        <title>Nocardia yunnanensis sp. nov., an actinomycete isolated from a soil sample.</title>
        <authorList>
            <person name="Zhang J."/>
        </authorList>
    </citation>
    <scope>NUCLEOTIDE SEQUENCE [LARGE SCALE GENOMIC DNA]</scope>
    <source>
        <strain evidence="2 3">CFHS0054</strain>
    </source>
</reference>
<dbReference type="PROSITE" id="PS51257">
    <property type="entry name" value="PROKAR_LIPOPROTEIN"/>
    <property type="match status" value="1"/>
</dbReference>
<dbReference type="KEGG" id="nyu:D7D52_28125"/>
<feature type="signal peptide" evidence="1">
    <location>
        <begin position="1"/>
        <end position="31"/>
    </location>
</feature>
<dbReference type="RefSeq" id="WP_120741139.1">
    <property type="nucleotide sequence ID" value="NZ_CP032568.1"/>
</dbReference>
<evidence type="ECO:0000313" key="2">
    <source>
        <dbReference type="EMBL" id="AYF77033.1"/>
    </source>
</evidence>
<proteinExistence type="predicted"/>
<dbReference type="AlphaFoldDB" id="A0A386ZII5"/>
<evidence type="ECO:0000313" key="3">
    <source>
        <dbReference type="Proteomes" id="UP000267164"/>
    </source>
</evidence>
<dbReference type="OrthoDB" id="4528849at2"/>
<gene>
    <name evidence="2" type="ORF">D7D52_28125</name>
</gene>
<organism evidence="2 3">
    <name type="scientific">Nocardia yunnanensis</name>
    <dbReference type="NCBI Taxonomy" id="2382165"/>
    <lineage>
        <taxon>Bacteria</taxon>
        <taxon>Bacillati</taxon>
        <taxon>Actinomycetota</taxon>
        <taxon>Actinomycetes</taxon>
        <taxon>Mycobacteriales</taxon>
        <taxon>Nocardiaceae</taxon>
        <taxon>Nocardia</taxon>
    </lineage>
</organism>
<keyword evidence="3" id="KW-1185">Reference proteome</keyword>
<name>A0A386ZII5_9NOCA</name>
<feature type="chain" id="PRO_5017363136" evidence="1">
    <location>
        <begin position="32"/>
        <end position="259"/>
    </location>
</feature>
<sequence length="259" mass="26663">MRWAVAVSAVLLALFTSGCGLIGGSSGGVQAGDCLKKTGEDGFDKVSCSGADAGFVVLDRAGSGQAHERCVDVAGTEYVYTDKGKGSVCVGIKGADPAHAANAAQKGDCLTDTAGNNPLKADCADHTAVYRVLDRLDTTEFMPDAACKKVSGTQTTYSYILKAKKGIGAFGTGIVFCLIAKGSDPARTIDNAKIGDCLKKSGADDVEITACSSPDAEYKILSSQLDTSLCDRVSGSIATYSYQQPGEIMPKAFCLGSAH</sequence>